<proteinExistence type="predicted"/>
<reference evidence="4" key="2">
    <citation type="submission" date="2012-11" db="EMBL/GenBank/DDBJ databases">
        <authorList>
            <person name="Kuo A."/>
            <person name="Curtis B.A."/>
            <person name="Tanifuji G."/>
            <person name="Burki F."/>
            <person name="Gruber A."/>
            <person name="Irimia M."/>
            <person name="Maruyama S."/>
            <person name="Arias M.C."/>
            <person name="Ball S.G."/>
            <person name="Gile G.H."/>
            <person name="Hirakawa Y."/>
            <person name="Hopkins J.F."/>
            <person name="Rensing S.A."/>
            <person name="Schmutz J."/>
            <person name="Symeonidi A."/>
            <person name="Elias M."/>
            <person name="Eveleigh R.J."/>
            <person name="Herman E.K."/>
            <person name="Klute M.J."/>
            <person name="Nakayama T."/>
            <person name="Obornik M."/>
            <person name="Reyes-Prieto A."/>
            <person name="Armbrust E.V."/>
            <person name="Aves S.J."/>
            <person name="Beiko R.G."/>
            <person name="Coutinho P."/>
            <person name="Dacks J.B."/>
            <person name="Durnford D.G."/>
            <person name="Fast N.M."/>
            <person name="Green B.R."/>
            <person name="Grisdale C."/>
            <person name="Hempe F."/>
            <person name="Henrissat B."/>
            <person name="Hoppner M.P."/>
            <person name="Ishida K.-I."/>
            <person name="Kim E."/>
            <person name="Koreny L."/>
            <person name="Kroth P.G."/>
            <person name="Liu Y."/>
            <person name="Malik S.-B."/>
            <person name="Maier U.G."/>
            <person name="McRose D."/>
            <person name="Mock T."/>
            <person name="Neilson J.A."/>
            <person name="Onodera N.T."/>
            <person name="Poole A.M."/>
            <person name="Pritham E.J."/>
            <person name="Richards T.A."/>
            <person name="Rocap G."/>
            <person name="Roy S.W."/>
            <person name="Sarai C."/>
            <person name="Schaack S."/>
            <person name="Shirato S."/>
            <person name="Slamovits C.H."/>
            <person name="Spencer D.F."/>
            <person name="Suzuki S."/>
            <person name="Worden A.Z."/>
            <person name="Zauner S."/>
            <person name="Barry K."/>
            <person name="Bell C."/>
            <person name="Bharti A.K."/>
            <person name="Crow J.A."/>
            <person name="Grimwood J."/>
            <person name="Kramer R."/>
            <person name="Lindquist E."/>
            <person name="Lucas S."/>
            <person name="Salamov A."/>
            <person name="McFadden G.I."/>
            <person name="Lane C.E."/>
            <person name="Keeling P.J."/>
            <person name="Gray M.W."/>
            <person name="Grigoriev I.V."/>
            <person name="Archibald J.M."/>
        </authorList>
    </citation>
    <scope>NUCLEOTIDE SEQUENCE</scope>
    <source>
        <strain evidence="4">CCMP2712</strain>
    </source>
</reference>
<dbReference type="Proteomes" id="UP000011087">
    <property type="component" value="Unassembled WGS sequence"/>
</dbReference>
<feature type="region of interest" description="Disordered" evidence="1">
    <location>
        <begin position="1"/>
        <end position="78"/>
    </location>
</feature>
<dbReference type="RefSeq" id="XP_005822583.1">
    <property type="nucleotide sequence ID" value="XM_005822526.1"/>
</dbReference>
<evidence type="ECO:0000256" key="1">
    <source>
        <dbReference type="SAM" id="MobiDB-lite"/>
    </source>
</evidence>
<keyword evidence="4" id="KW-1185">Reference proteome</keyword>
<feature type="compositionally biased region" description="Basic and acidic residues" evidence="1">
    <location>
        <begin position="49"/>
        <end position="78"/>
    </location>
</feature>
<reference evidence="2 4" key="1">
    <citation type="journal article" date="2012" name="Nature">
        <title>Algal genomes reveal evolutionary mosaicism and the fate of nucleomorphs.</title>
        <authorList>
            <consortium name="DOE Joint Genome Institute"/>
            <person name="Curtis B.A."/>
            <person name="Tanifuji G."/>
            <person name="Burki F."/>
            <person name="Gruber A."/>
            <person name="Irimia M."/>
            <person name="Maruyama S."/>
            <person name="Arias M.C."/>
            <person name="Ball S.G."/>
            <person name="Gile G.H."/>
            <person name="Hirakawa Y."/>
            <person name="Hopkins J.F."/>
            <person name="Kuo A."/>
            <person name="Rensing S.A."/>
            <person name="Schmutz J."/>
            <person name="Symeonidi A."/>
            <person name="Elias M."/>
            <person name="Eveleigh R.J."/>
            <person name="Herman E.K."/>
            <person name="Klute M.J."/>
            <person name="Nakayama T."/>
            <person name="Obornik M."/>
            <person name="Reyes-Prieto A."/>
            <person name="Armbrust E.V."/>
            <person name="Aves S.J."/>
            <person name="Beiko R.G."/>
            <person name="Coutinho P."/>
            <person name="Dacks J.B."/>
            <person name="Durnford D.G."/>
            <person name="Fast N.M."/>
            <person name="Green B.R."/>
            <person name="Grisdale C.J."/>
            <person name="Hempel F."/>
            <person name="Henrissat B."/>
            <person name="Hoppner M.P."/>
            <person name="Ishida K."/>
            <person name="Kim E."/>
            <person name="Koreny L."/>
            <person name="Kroth P.G."/>
            <person name="Liu Y."/>
            <person name="Malik S.B."/>
            <person name="Maier U.G."/>
            <person name="McRose D."/>
            <person name="Mock T."/>
            <person name="Neilson J.A."/>
            <person name="Onodera N.T."/>
            <person name="Poole A.M."/>
            <person name="Pritham E.J."/>
            <person name="Richards T.A."/>
            <person name="Rocap G."/>
            <person name="Roy S.W."/>
            <person name="Sarai C."/>
            <person name="Schaack S."/>
            <person name="Shirato S."/>
            <person name="Slamovits C.H."/>
            <person name="Spencer D.F."/>
            <person name="Suzuki S."/>
            <person name="Worden A.Z."/>
            <person name="Zauner S."/>
            <person name="Barry K."/>
            <person name="Bell C."/>
            <person name="Bharti A.K."/>
            <person name="Crow J.A."/>
            <person name="Grimwood J."/>
            <person name="Kramer R."/>
            <person name="Lindquist E."/>
            <person name="Lucas S."/>
            <person name="Salamov A."/>
            <person name="McFadden G.I."/>
            <person name="Lane C.E."/>
            <person name="Keeling P.J."/>
            <person name="Gray M.W."/>
            <person name="Grigoriev I.V."/>
            <person name="Archibald J.M."/>
        </authorList>
    </citation>
    <scope>NUCLEOTIDE SEQUENCE</scope>
    <source>
        <strain evidence="2 4">CCMP2712</strain>
    </source>
</reference>
<dbReference type="KEGG" id="gtt:GUITHDRAFT_118203"/>
<dbReference type="EMBL" id="JH993087">
    <property type="protein sequence ID" value="EKX35603.1"/>
    <property type="molecule type" value="Genomic_DNA"/>
</dbReference>
<dbReference type="PaxDb" id="55529-EKX35603"/>
<name>L1IH85_GUITC</name>
<reference evidence="3" key="3">
    <citation type="submission" date="2016-03" db="UniProtKB">
        <authorList>
            <consortium name="EnsemblProtists"/>
        </authorList>
    </citation>
    <scope>IDENTIFICATION</scope>
</reference>
<evidence type="ECO:0000313" key="2">
    <source>
        <dbReference type="EMBL" id="EKX35603.1"/>
    </source>
</evidence>
<organism evidence="2">
    <name type="scientific">Guillardia theta (strain CCMP2712)</name>
    <name type="common">Cryptophyte</name>
    <dbReference type="NCBI Taxonomy" id="905079"/>
    <lineage>
        <taxon>Eukaryota</taxon>
        <taxon>Cryptophyceae</taxon>
        <taxon>Pyrenomonadales</taxon>
        <taxon>Geminigeraceae</taxon>
        <taxon>Guillardia</taxon>
    </lineage>
</organism>
<dbReference type="EnsemblProtists" id="EKX35603">
    <property type="protein sequence ID" value="EKX35603"/>
    <property type="gene ID" value="GUITHDRAFT_118203"/>
</dbReference>
<gene>
    <name evidence="2" type="ORF">GUITHDRAFT_118203</name>
</gene>
<evidence type="ECO:0000313" key="4">
    <source>
        <dbReference type="Proteomes" id="UP000011087"/>
    </source>
</evidence>
<dbReference type="GeneID" id="17292352"/>
<dbReference type="HOGENOM" id="CLU_2241748_0_0_1"/>
<accession>L1IH85</accession>
<dbReference type="AlphaFoldDB" id="L1IH85"/>
<protein>
    <submittedName>
        <fullName evidence="2 3">Uncharacterized protein</fullName>
    </submittedName>
</protein>
<sequence>MTLLHELFKQRVKMSDTGAEDREDGQGSSKGKHDNTGRQGTGGGQSTKATEHEKTEEGEGETRAKGEEEDAAHDQVTERKLEGYLLTLSKTLLEHEEEEMTEHAR</sequence>
<evidence type="ECO:0000313" key="3">
    <source>
        <dbReference type="EnsemblProtists" id="EKX35603"/>
    </source>
</evidence>